<dbReference type="Proteomes" id="UP000254088">
    <property type="component" value="Unassembled WGS sequence"/>
</dbReference>
<evidence type="ECO:0000313" key="1">
    <source>
        <dbReference type="EMBL" id="STI75344.1"/>
    </source>
</evidence>
<dbReference type="AlphaFoldDB" id="A0A376TDM3"/>
<reference evidence="4 5" key="1">
    <citation type="submission" date="2018-06" db="EMBL/GenBank/DDBJ databases">
        <authorList>
            <consortium name="Pathogen Informatics"/>
            <person name="Doyle S."/>
        </authorList>
    </citation>
    <scope>NUCLEOTIDE SEQUENCE [LARGE SCALE GENOMIC DNA]</scope>
    <source>
        <strain evidence="3 4">NCTC10429</strain>
        <strain evidence="2 5">NCTC13148</strain>
        <strain evidence="1 6">NCTC8985</strain>
    </source>
</reference>
<dbReference type="EMBL" id="UGCO01000001">
    <property type="protein sequence ID" value="STI75344.1"/>
    <property type="molecule type" value="Genomic_DNA"/>
</dbReference>
<evidence type="ECO:0000313" key="5">
    <source>
        <dbReference type="Proteomes" id="UP000254255"/>
    </source>
</evidence>
<proteinExistence type="predicted"/>
<accession>A0A376TDM3</accession>
<dbReference type="EMBL" id="UGET01000004">
    <property type="protein sequence ID" value="STL72571.1"/>
    <property type="molecule type" value="Genomic_DNA"/>
</dbReference>
<evidence type="ECO:0000313" key="4">
    <source>
        <dbReference type="Proteomes" id="UP000254088"/>
    </source>
</evidence>
<dbReference type="Proteomes" id="UP000254405">
    <property type="component" value="Unassembled WGS sequence"/>
</dbReference>
<evidence type="ECO:0000313" key="3">
    <source>
        <dbReference type="EMBL" id="STL91954.1"/>
    </source>
</evidence>
<dbReference type="SUPFAM" id="SSF143081">
    <property type="entry name" value="BB1717-like"/>
    <property type="match status" value="1"/>
</dbReference>
<dbReference type="EMBL" id="UGEX01000001">
    <property type="protein sequence ID" value="STL91954.1"/>
    <property type="molecule type" value="Genomic_DNA"/>
</dbReference>
<dbReference type="InterPro" id="IPR036590">
    <property type="entry name" value="SRAP-like"/>
</dbReference>
<evidence type="ECO:0000313" key="2">
    <source>
        <dbReference type="EMBL" id="STL72571.1"/>
    </source>
</evidence>
<protein>
    <submittedName>
        <fullName evidence="1">Uncharacterized protein</fullName>
    </submittedName>
</protein>
<gene>
    <name evidence="1" type="primary">yedK_1</name>
    <name evidence="2" type="synonym">yedK_2</name>
    <name evidence="3" type="ORF">NCTC10429_03106</name>
    <name evidence="2" type="ORF">NCTC13148_01496</name>
    <name evidence="1" type="ORF">NCTC8985_00566</name>
</gene>
<dbReference type="Proteomes" id="UP000254255">
    <property type="component" value="Unassembled WGS sequence"/>
</dbReference>
<organism evidence="1 6">
    <name type="scientific">Escherichia coli</name>
    <dbReference type="NCBI Taxonomy" id="562"/>
    <lineage>
        <taxon>Bacteria</taxon>
        <taxon>Pseudomonadati</taxon>
        <taxon>Pseudomonadota</taxon>
        <taxon>Gammaproteobacteria</taxon>
        <taxon>Enterobacterales</taxon>
        <taxon>Enterobacteriaceae</taxon>
        <taxon>Escherichia</taxon>
    </lineage>
</organism>
<dbReference type="Gene3D" id="3.90.1680.10">
    <property type="entry name" value="SOS response associated peptidase-like"/>
    <property type="match status" value="1"/>
</dbReference>
<name>A0A376TDM3_ECOLX</name>
<evidence type="ECO:0000313" key="6">
    <source>
        <dbReference type="Proteomes" id="UP000254405"/>
    </source>
</evidence>
<sequence length="48" mass="5137">MRQEIGGKEASEIATNGCVPANQFTWHPVSRAVGNVKNQGAELIQPVC</sequence>